<gene>
    <name evidence="1" type="ORF">GCM10011333_22180</name>
</gene>
<dbReference type="Pfam" id="PF01663">
    <property type="entry name" value="Phosphodiest"/>
    <property type="match status" value="1"/>
</dbReference>
<evidence type="ECO:0000313" key="1">
    <source>
        <dbReference type="EMBL" id="GGA18649.1"/>
    </source>
</evidence>
<dbReference type="SUPFAM" id="SSF53649">
    <property type="entry name" value="Alkaline phosphatase-like"/>
    <property type="match status" value="1"/>
</dbReference>
<dbReference type="PANTHER" id="PTHR10151">
    <property type="entry name" value="ECTONUCLEOTIDE PYROPHOSPHATASE/PHOSPHODIESTERASE"/>
    <property type="match status" value="1"/>
</dbReference>
<comment type="caution">
    <text evidence="1">The sequence shown here is derived from an EMBL/GenBank/DDBJ whole genome shotgun (WGS) entry which is preliminary data.</text>
</comment>
<dbReference type="GO" id="GO:0016787">
    <property type="term" value="F:hydrolase activity"/>
    <property type="evidence" value="ECO:0007669"/>
    <property type="project" value="UniProtKB-ARBA"/>
</dbReference>
<sequence>MTSVTPLPGEVLPPPYERGSLADVIPAAAGMIGAASALDPAAAARARALLPEGEARTVLVVLIDGLGLRLLRAKAAHAPFLRAHLPQAGELTAGFPSTTANSLSTLGTGLLPGAHGVVGYRLLDPARDVVFNQLSWDPAVDPRAWVPDETLFERLAAHGTDVLSLGEPKFAQGGLNHASMRGGGFLPSKTLSERVDHALTALRAPGRRLVYLYWGLLDKIGHGHGCESWQWVEELERVDAQLRRLAEELPRDARMLLTADHGMVDVPHEDRLDLAAHPDLQAGLRHTGGEPRAVHLYLRAGAEDDMLAAWRERTAGRAIVLRRADAIGAGLFGPVGERAKARMGDLIVIAREGFAVVDSARDSASSLSLLGHHGGLSDAELALPLMIWGS</sequence>
<reference evidence="1" key="1">
    <citation type="journal article" date="2014" name="Int. J. Syst. Evol. Microbiol.">
        <title>Complete genome sequence of Corynebacterium casei LMG S-19264T (=DSM 44701T), isolated from a smear-ripened cheese.</title>
        <authorList>
            <consortium name="US DOE Joint Genome Institute (JGI-PGF)"/>
            <person name="Walter F."/>
            <person name="Albersmeier A."/>
            <person name="Kalinowski J."/>
            <person name="Ruckert C."/>
        </authorList>
    </citation>
    <scope>NUCLEOTIDE SEQUENCE</scope>
    <source>
        <strain evidence="1">CGMCC 1.12785</strain>
    </source>
</reference>
<dbReference type="EMBL" id="BMFY01000009">
    <property type="protein sequence ID" value="GGA18649.1"/>
    <property type="molecule type" value="Genomic_DNA"/>
</dbReference>
<accession>A0A8J2XL01</accession>
<dbReference type="InterPro" id="IPR002591">
    <property type="entry name" value="Phosphodiest/P_Trfase"/>
</dbReference>
<dbReference type="Proteomes" id="UP000616114">
    <property type="component" value="Unassembled WGS sequence"/>
</dbReference>
<dbReference type="PANTHER" id="PTHR10151:SF120">
    <property type="entry name" value="BIS(5'-ADENOSYL)-TRIPHOSPHATASE"/>
    <property type="match status" value="1"/>
</dbReference>
<dbReference type="Gene3D" id="3.40.720.10">
    <property type="entry name" value="Alkaline Phosphatase, subunit A"/>
    <property type="match status" value="1"/>
</dbReference>
<dbReference type="AlphaFoldDB" id="A0A8J2XL01"/>
<dbReference type="InterPro" id="IPR017850">
    <property type="entry name" value="Alkaline_phosphatase_core_sf"/>
</dbReference>
<name>A0A8J2XL01_9MICO</name>
<protein>
    <submittedName>
        <fullName evidence="1">Alkaline phosphatase family protein</fullName>
    </submittedName>
</protein>
<evidence type="ECO:0000313" key="2">
    <source>
        <dbReference type="Proteomes" id="UP000616114"/>
    </source>
</evidence>
<keyword evidence="2" id="KW-1185">Reference proteome</keyword>
<proteinExistence type="predicted"/>
<organism evidence="1 2">
    <name type="scientific">Sediminivirga luteola</name>
    <dbReference type="NCBI Taxonomy" id="1774748"/>
    <lineage>
        <taxon>Bacteria</taxon>
        <taxon>Bacillati</taxon>
        <taxon>Actinomycetota</taxon>
        <taxon>Actinomycetes</taxon>
        <taxon>Micrococcales</taxon>
        <taxon>Brevibacteriaceae</taxon>
        <taxon>Sediminivirga</taxon>
    </lineage>
</organism>
<reference evidence="1" key="2">
    <citation type="submission" date="2020-09" db="EMBL/GenBank/DDBJ databases">
        <authorList>
            <person name="Sun Q."/>
            <person name="Zhou Y."/>
        </authorList>
    </citation>
    <scope>NUCLEOTIDE SEQUENCE</scope>
    <source>
        <strain evidence="1">CGMCC 1.12785</strain>
    </source>
</reference>